<dbReference type="Proteomes" id="UP000250163">
    <property type="component" value="Chromosome MORIYA"/>
</dbReference>
<dbReference type="InterPro" id="IPR011051">
    <property type="entry name" value="RmlC_Cupin_sf"/>
</dbReference>
<evidence type="ECO:0000313" key="3">
    <source>
        <dbReference type="Proteomes" id="UP000250163"/>
    </source>
</evidence>
<reference evidence="3" key="1">
    <citation type="submission" date="2018-05" db="EMBL/GenBank/DDBJ databases">
        <authorList>
            <person name="Cea G.-C."/>
            <person name="William W."/>
        </authorList>
    </citation>
    <scope>NUCLEOTIDE SEQUENCE [LARGE SCALE GENOMIC DNA]</scope>
    <source>
        <strain evidence="3">DB21MT 5</strain>
    </source>
</reference>
<name>A0A330LLR4_9GAMM</name>
<dbReference type="InterPro" id="IPR014710">
    <property type="entry name" value="RmlC-like_jellyroll"/>
</dbReference>
<protein>
    <recommendedName>
        <fullName evidence="1">Cupin type-2 domain-containing protein</fullName>
    </recommendedName>
</protein>
<sequence length="142" mass="15542">MNIKAHLSDNTFITSLFVITVCVCMVNPVNAKEYVSKAQVKTLYQAPIPGLQGKEMIVKHLSLPAKFEGGKHMHPGPVYVYVLEGELTVQLEGGAKTFKAGNLYAEDINTAMIAKNISTYNSVKILVFQIGSIGQPMMIKVK</sequence>
<dbReference type="AlphaFoldDB" id="A0A330LLR4"/>
<dbReference type="InterPro" id="IPR013096">
    <property type="entry name" value="Cupin_2"/>
</dbReference>
<evidence type="ECO:0000259" key="1">
    <source>
        <dbReference type="Pfam" id="PF07883"/>
    </source>
</evidence>
<keyword evidence="3" id="KW-1185">Reference proteome</keyword>
<gene>
    <name evidence="2" type="ORF">MORIYA_1499</name>
</gene>
<dbReference type="KEGG" id="mya:MORIYA_1499"/>
<evidence type="ECO:0000313" key="2">
    <source>
        <dbReference type="EMBL" id="SQD77977.1"/>
    </source>
</evidence>
<organism evidence="2 3">
    <name type="scientific">Moritella yayanosii</name>
    <dbReference type="NCBI Taxonomy" id="69539"/>
    <lineage>
        <taxon>Bacteria</taxon>
        <taxon>Pseudomonadati</taxon>
        <taxon>Pseudomonadota</taxon>
        <taxon>Gammaproteobacteria</taxon>
        <taxon>Alteromonadales</taxon>
        <taxon>Moritellaceae</taxon>
        <taxon>Moritella</taxon>
    </lineage>
</organism>
<accession>A0A330LLR4</accession>
<feature type="domain" description="Cupin type-2" evidence="1">
    <location>
        <begin position="64"/>
        <end position="119"/>
    </location>
</feature>
<dbReference type="Gene3D" id="2.60.120.10">
    <property type="entry name" value="Jelly Rolls"/>
    <property type="match status" value="1"/>
</dbReference>
<proteinExistence type="predicted"/>
<dbReference type="EMBL" id="LS483250">
    <property type="protein sequence ID" value="SQD77977.1"/>
    <property type="molecule type" value="Genomic_DNA"/>
</dbReference>
<dbReference type="OrthoDB" id="287220at2"/>
<dbReference type="Pfam" id="PF07883">
    <property type="entry name" value="Cupin_2"/>
    <property type="match status" value="1"/>
</dbReference>
<dbReference type="RefSeq" id="WP_112713873.1">
    <property type="nucleotide sequence ID" value="NZ_LS483250.1"/>
</dbReference>
<dbReference type="SUPFAM" id="SSF51182">
    <property type="entry name" value="RmlC-like cupins"/>
    <property type="match status" value="1"/>
</dbReference>